<proteinExistence type="predicted"/>
<evidence type="ECO:0000259" key="1">
    <source>
        <dbReference type="Pfam" id="PF00850"/>
    </source>
</evidence>
<dbReference type="EMBL" id="CAJOBJ010027785">
    <property type="protein sequence ID" value="CAF4255004.1"/>
    <property type="molecule type" value="Genomic_DNA"/>
</dbReference>
<evidence type="ECO:0000313" key="4">
    <source>
        <dbReference type="Proteomes" id="UP000681720"/>
    </source>
</evidence>
<dbReference type="InterPro" id="IPR037138">
    <property type="entry name" value="His_deacetylse_dom_sf"/>
</dbReference>
<dbReference type="Gene3D" id="3.40.800.20">
    <property type="entry name" value="Histone deacetylase domain"/>
    <property type="match status" value="1"/>
</dbReference>
<sequence>ILIVDFDYHMGDGVKDVFYEDPG</sequence>
<accession>A0A8S2SYU0</accession>
<protein>
    <recommendedName>
        <fullName evidence="1">Histone deacetylase domain-containing protein</fullName>
    </recommendedName>
</protein>
<comment type="caution">
    <text evidence="2">The sequence shown here is derived from an EMBL/GenBank/DDBJ whole genome shotgun (WGS) entry which is preliminary data.</text>
</comment>
<dbReference type="AlphaFoldDB" id="A0A8S2SYU0"/>
<dbReference type="InterPro" id="IPR023801">
    <property type="entry name" value="His_deacetylse_dom"/>
</dbReference>
<reference evidence="2" key="1">
    <citation type="submission" date="2021-02" db="EMBL/GenBank/DDBJ databases">
        <authorList>
            <person name="Nowell W R."/>
        </authorList>
    </citation>
    <scope>NUCLEOTIDE SEQUENCE</scope>
</reference>
<dbReference type="Proteomes" id="UP000681967">
    <property type="component" value="Unassembled WGS sequence"/>
</dbReference>
<name>A0A8S2SYU0_9BILA</name>
<evidence type="ECO:0000313" key="3">
    <source>
        <dbReference type="EMBL" id="CAF5181125.1"/>
    </source>
</evidence>
<gene>
    <name evidence="3" type="ORF">BYL167_LOCUS78974</name>
    <name evidence="2" type="ORF">GIL414_LOCUS23856</name>
</gene>
<dbReference type="Proteomes" id="UP000681720">
    <property type="component" value="Unassembled WGS sequence"/>
</dbReference>
<dbReference type="SUPFAM" id="SSF52768">
    <property type="entry name" value="Arginase/deacetylase"/>
    <property type="match status" value="1"/>
</dbReference>
<feature type="domain" description="Histone deacetylase" evidence="1">
    <location>
        <begin position="1"/>
        <end position="22"/>
    </location>
</feature>
<dbReference type="EMBL" id="CAJOBH010290999">
    <property type="protein sequence ID" value="CAF5181125.1"/>
    <property type="molecule type" value="Genomic_DNA"/>
</dbReference>
<dbReference type="Pfam" id="PF00850">
    <property type="entry name" value="Hist_deacetyl"/>
    <property type="match status" value="1"/>
</dbReference>
<dbReference type="InterPro" id="IPR023696">
    <property type="entry name" value="Ureohydrolase_dom_sf"/>
</dbReference>
<feature type="non-terminal residue" evidence="2">
    <location>
        <position position="1"/>
    </location>
</feature>
<evidence type="ECO:0000313" key="2">
    <source>
        <dbReference type="EMBL" id="CAF4255004.1"/>
    </source>
</evidence>
<organism evidence="2 4">
    <name type="scientific">Rotaria magnacalcarata</name>
    <dbReference type="NCBI Taxonomy" id="392030"/>
    <lineage>
        <taxon>Eukaryota</taxon>
        <taxon>Metazoa</taxon>
        <taxon>Spiralia</taxon>
        <taxon>Gnathifera</taxon>
        <taxon>Rotifera</taxon>
        <taxon>Eurotatoria</taxon>
        <taxon>Bdelloidea</taxon>
        <taxon>Philodinida</taxon>
        <taxon>Philodinidae</taxon>
        <taxon>Rotaria</taxon>
    </lineage>
</organism>